<dbReference type="Proteomes" id="UP000070444">
    <property type="component" value="Unassembled WGS sequence"/>
</dbReference>
<keyword evidence="2" id="KW-1185">Reference proteome</keyword>
<accession>A0A137PDZ4</accession>
<organism evidence="1 2">
    <name type="scientific">Conidiobolus coronatus (strain ATCC 28846 / CBS 209.66 / NRRL 28638)</name>
    <name type="common">Delacroixia coronata</name>
    <dbReference type="NCBI Taxonomy" id="796925"/>
    <lineage>
        <taxon>Eukaryota</taxon>
        <taxon>Fungi</taxon>
        <taxon>Fungi incertae sedis</taxon>
        <taxon>Zoopagomycota</taxon>
        <taxon>Entomophthoromycotina</taxon>
        <taxon>Entomophthoromycetes</taxon>
        <taxon>Entomophthorales</taxon>
        <taxon>Ancylistaceae</taxon>
        <taxon>Conidiobolus</taxon>
    </lineage>
</organism>
<evidence type="ECO:0000313" key="2">
    <source>
        <dbReference type="Proteomes" id="UP000070444"/>
    </source>
</evidence>
<name>A0A137PDZ4_CONC2</name>
<reference evidence="1 2" key="1">
    <citation type="journal article" date="2015" name="Genome Biol. Evol.">
        <title>Phylogenomic analyses indicate that early fungi evolved digesting cell walls of algal ancestors of land plants.</title>
        <authorList>
            <person name="Chang Y."/>
            <person name="Wang S."/>
            <person name="Sekimoto S."/>
            <person name="Aerts A.L."/>
            <person name="Choi C."/>
            <person name="Clum A."/>
            <person name="LaButti K.M."/>
            <person name="Lindquist E.A."/>
            <person name="Yee Ngan C."/>
            <person name="Ohm R.A."/>
            <person name="Salamov A.A."/>
            <person name="Grigoriev I.V."/>
            <person name="Spatafora J.W."/>
            <person name="Berbee M.L."/>
        </authorList>
    </citation>
    <scope>NUCLEOTIDE SEQUENCE [LARGE SCALE GENOMIC DNA]</scope>
    <source>
        <strain evidence="1 2">NRRL 28638</strain>
    </source>
</reference>
<dbReference type="EMBL" id="KQ964440">
    <property type="protein sequence ID" value="KXN73233.1"/>
    <property type="molecule type" value="Genomic_DNA"/>
</dbReference>
<dbReference type="AlphaFoldDB" id="A0A137PDZ4"/>
<sequence>MECSASTKVHEQFTHFSNSSIVFRIFVLVLKRVFNLPASKSFCTVSHCLRIMNQLSKLKPNQAKPSTLKKLDAELFDRASEMRGVEGTRRVIGARKVGVRESSINIHDELPVAHYSEIKVESKFRTVESVLKNISEKGKLISEKKLVMSTFDFKNSVKSLLNNKYKNVNYWLLGENWNPIKVGKNCQNLARDVDIHFTNRYGV</sequence>
<proteinExistence type="predicted"/>
<evidence type="ECO:0000313" key="1">
    <source>
        <dbReference type="EMBL" id="KXN73233.1"/>
    </source>
</evidence>
<gene>
    <name evidence="1" type="ORF">CONCODRAFT_3908</name>
</gene>
<protein>
    <submittedName>
        <fullName evidence="1">Uncharacterized protein</fullName>
    </submittedName>
</protein>